<keyword evidence="4" id="KW-1185">Reference proteome</keyword>
<feature type="coiled-coil region" evidence="1">
    <location>
        <begin position="25"/>
        <end position="77"/>
    </location>
</feature>
<reference evidence="3 4" key="1">
    <citation type="submission" date="2023-04" db="EMBL/GenBank/DDBJ databases">
        <title>Clostridium tannerae sp. nov., isolated from the fecal material of an alpaca.</title>
        <authorList>
            <person name="Miller S."/>
            <person name="Hendry M."/>
            <person name="King J."/>
            <person name="Sankaranarayanan K."/>
            <person name="Lawson P.A."/>
        </authorList>
    </citation>
    <scope>NUCLEOTIDE SEQUENCE [LARGE SCALE GENOMIC DNA]</scope>
    <source>
        <strain evidence="3 4">A1-XYC3</strain>
    </source>
</reference>
<name>A0ABU4JNS7_9CLOT</name>
<evidence type="ECO:0000256" key="2">
    <source>
        <dbReference type="SAM" id="MobiDB-lite"/>
    </source>
</evidence>
<feature type="region of interest" description="Disordered" evidence="2">
    <location>
        <begin position="127"/>
        <end position="159"/>
    </location>
</feature>
<keyword evidence="1" id="KW-0175">Coiled coil</keyword>
<protein>
    <recommendedName>
        <fullName evidence="5">Helix-turn-helix domain of resolvase</fullName>
    </recommendedName>
</protein>
<gene>
    <name evidence="3" type="ORF">P8V03_00570</name>
</gene>
<dbReference type="Proteomes" id="UP001281656">
    <property type="component" value="Unassembled WGS sequence"/>
</dbReference>
<organism evidence="3 4">
    <name type="scientific">Clostridium tanneri</name>
    <dbReference type="NCBI Taxonomy" id="3037988"/>
    <lineage>
        <taxon>Bacteria</taxon>
        <taxon>Bacillati</taxon>
        <taxon>Bacillota</taxon>
        <taxon>Clostridia</taxon>
        <taxon>Eubacteriales</taxon>
        <taxon>Clostridiaceae</taxon>
        <taxon>Clostridium</taxon>
    </lineage>
</organism>
<dbReference type="InterPro" id="IPR046118">
    <property type="entry name" value="DUF6115"/>
</dbReference>
<sequence length="202" mass="23327">MTVIVLIIIGTLLIVLNINAIRKDKKSFKAVLNNEEDDIKEYEVEIGKIRREFSETVLELQKEIENLKDKNENIIDNSEKVSIGIEKSSKNDTWGNQELIELIHKNANITQTEETDNLYTIKVNNRTEESSSQYDEKSEDKNLHNELNKSDIIDENNSEEHNTVRVNEIRELLEVGYNVEEIAEKIGIGKGEVLLIKELYIK</sequence>
<evidence type="ECO:0000313" key="3">
    <source>
        <dbReference type="EMBL" id="MDW8799643.1"/>
    </source>
</evidence>
<dbReference type="RefSeq" id="WP_318796337.1">
    <property type="nucleotide sequence ID" value="NZ_JARUJP010000001.1"/>
</dbReference>
<accession>A0ABU4JNS7</accession>
<evidence type="ECO:0008006" key="5">
    <source>
        <dbReference type="Google" id="ProtNLM"/>
    </source>
</evidence>
<comment type="caution">
    <text evidence="3">The sequence shown here is derived from an EMBL/GenBank/DDBJ whole genome shotgun (WGS) entry which is preliminary data.</text>
</comment>
<dbReference type="Pfam" id="PF19610">
    <property type="entry name" value="DUF6115"/>
    <property type="match status" value="1"/>
</dbReference>
<dbReference type="EMBL" id="JARUJP010000001">
    <property type="protein sequence ID" value="MDW8799643.1"/>
    <property type="molecule type" value="Genomic_DNA"/>
</dbReference>
<evidence type="ECO:0000313" key="4">
    <source>
        <dbReference type="Proteomes" id="UP001281656"/>
    </source>
</evidence>
<proteinExistence type="predicted"/>
<evidence type="ECO:0000256" key="1">
    <source>
        <dbReference type="SAM" id="Coils"/>
    </source>
</evidence>